<evidence type="ECO:0000256" key="7">
    <source>
        <dbReference type="ARBA" id="ARBA00022989"/>
    </source>
</evidence>
<keyword evidence="3" id="KW-0813">Transport</keyword>
<dbReference type="GO" id="GO:0005886">
    <property type="term" value="C:plasma membrane"/>
    <property type="evidence" value="ECO:0007669"/>
    <property type="project" value="UniProtKB-SubCell"/>
</dbReference>
<dbReference type="AlphaFoldDB" id="A0A523XUE2"/>
<keyword evidence="6" id="KW-0653">Protein transport</keyword>
<sequence length="108" mass="11867">MIGAAYAMAPGGGQTGGSSLIGLLPFILMFLVLYFLLIFPQQRKQKKHLEMMSQLKKGDRVVTSGGLHGSIVGFKDRVVIMKVDEKVKVEVEKSAITGVRRMEEDTGR</sequence>
<evidence type="ECO:0000256" key="3">
    <source>
        <dbReference type="ARBA" id="ARBA00022448"/>
    </source>
</evidence>
<name>A0A523XUE2_UNCT6</name>
<keyword evidence="7 10" id="KW-1133">Transmembrane helix</keyword>
<organism evidence="11 12">
    <name type="scientific">candidate division TA06 bacterium</name>
    <dbReference type="NCBI Taxonomy" id="2250710"/>
    <lineage>
        <taxon>Bacteria</taxon>
        <taxon>Bacteria division TA06</taxon>
    </lineage>
</organism>
<keyword evidence="5 10" id="KW-0812">Transmembrane</keyword>
<evidence type="ECO:0000256" key="2">
    <source>
        <dbReference type="ARBA" id="ARBA00006742"/>
    </source>
</evidence>
<evidence type="ECO:0000256" key="5">
    <source>
        <dbReference type="ARBA" id="ARBA00022692"/>
    </source>
</evidence>
<evidence type="ECO:0000256" key="8">
    <source>
        <dbReference type="ARBA" id="ARBA00023010"/>
    </source>
</evidence>
<dbReference type="PANTHER" id="PTHR33909:SF1">
    <property type="entry name" value="SEC TRANSLOCON ACCESSORY COMPLEX SUBUNIT YAJC"/>
    <property type="match status" value="1"/>
</dbReference>
<evidence type="ECO:0000256" key="6">
    <source>
        <dbReference type="ARBA" id="ARBA00022927"/>
    </source>
</evidence>
<dbReference type="SMART" id="SM01323">
    <property type="entry name" value="YajC"/>
    <property type="match status" value="1"/>
</dbReference>
<evidence type="ECO:0000256" key="1">
    <source>
        <dbReference type="ARBA" id="ARBA00004162"/>
    </source>
</evidence>
<gene>
    <name evidence="11" type="primary">yajC</name>
    <name evidence="11" type="ORF">E3J38_01340</name>
</gene>
<comment type="similarity">
    <text evidence="2">Belongs to the YajC family.</text>
</comment>
<evidence type="ECO:0000256" key="4">
    <source>
        <dbReference type="ARBA" id="ARBA00022475"/>
    </source>
</evidence>
<evidence type="ECO:0000256" key="9">
    <source>
        <dbReference type="ARBA" id="ARBA00023136"/>
    </source>
</evidence>
<comment type="caution">
    <text evidence="11">The sequence shown here is derived from an EMBL/GenBank/DDBJ whole genome shotgun (WGS) entry which is preliminary data.</text>
</comment>
<dbReference type="PRINTS" id="PR01853">
    <property type="entry name" value="YAJCTRNLCASE"/>
</dbReference>
<accession>A0A523XUE2</accession>
<dbReference type="EMBL" id="SOIP01000080">
    <property type="protein sequence ID" value="TET82938.1"/>
    <property type="molecule type" value="Genomic_DNA"/>
</dbReference>
<dbReference type="Pfam" id="PF02699">
    <property type="entry name" value="YajC"/>
    <property type="match status" value="1"/>
</dbReference>
<evidence type="ECO:0000313" key="11">
    <source>
        <dbReference type="EMBL" id="TET82938.1"/>
    </source>
</evidence>
<comment type="subcellular location">
    <subcellularLocation>
        <location evidence="1">Cell membrane</location>
        <topology evidence="1">Single-pass membrane protein</topology>
    </subcellularLocation>
</comment>
<dbReference type="NCBIfam" id="TIGR00739">
    <property type="entry name" value="yajC"/>
    <property type="match status" value="1"/>
</dbReference>
<keyword evidence="8" id="KW-0811">Translocation</keyword>
<evidence type="ECO:0000313" key="12">
    <source>
        <dbReference type="Proteomes" id="UP000315534"/>
    </source>
</evidence>
<dbReference type="PANTHER" id="PTHR33909">
    <property type="entry name" value="SEC TRANSLOCON ACCESSORY COMPLEX SUBUNIT YAJC"/>
    <property type="match status" value="1"/>
</dbReference>
<feature type="transmembrane region" description="Helical" evidence="10">
    <location>
        <begin position="20"/>
        <end position="39"/>
    </location>
</feature>
<protein>
    <submittedName>
        <fullName evidence="11">Preprotein translocase subunit YajC</fullName>
    </submittedName>
</protein>
<dbReference type="InterPro" id="IPR003849">
    <property type="entry name" value="Preprotein_translocase_YajC"/>
</dbReference>
<dbReference type="Proteomes" id="UP000315534">
    <property type="component" value="Unassembled WGS sequence"/>
</dbReference>
<keyword evidence="9 10" id="KW-0472">Membrane</keyword>
<dbReference type="GO" id="GO:0015031">
    <property type="term" value="P:protein transport"/>
    <property type="evidence" value="ECO:0007669"/>
    <property type="project" value="UniProtKB-KW"/>
</dbReference>
<evidence type="ECO:0000256" key="10">
    <source>
        <dbReference type="SAM" id="Phobius"/>
    </source>
</evidence>
<reference evidence="11 12" key="1">
    <citation type="submission" date="2019-03" db="EMBL/GenBank/DDBJ databases">
        <title>Metabolic potential of uncultured bacteria and archaea associated with petroleum seepage in deep-sea sediments.</title>
        <authorList>
            <person name="Dong X."/>
            <person name="Hubert C."/>
        </authorList>
    </citation>
    <scope>NUCLEOTIDE SEQUENCE [LARGE SCALE GENOMIC DNA]</scope>
    <source>
        <strain evidence="11">E29_bin36</strain>
    </source>
</reference>
<proteinExistence type="inferred from homology"/>
<keyword evidence="4" id="KW-1003">Cell membrane</keyword>